<comment type="caution">
    <text evidence="2">The sequence shown here is derived from an EMBL/GenBank/DDBJ whole genome shotgun (WGS) entry which is preliminary data.</text>
</comment>
<dbReference type="AlphaFoldDB" id="A0AA40DFT8"/>
<organism evidence="2 3">
    <name type="scientific">Apiosordaria backusii</name>
    <dbReference type="NCBI Taxonomy" id="314023"/>
    <lineage>
        <taxon>Eukaryota</taxon>
        <taxon>Fungi</taxon>
        <taxon>Dikarya</taxon>
        <taxon>Ascomycota</taxon>
        <taxon>Pezizomycotina</taxon>
        <taxon>Sordariomycetes</taxon>
        <taxon>Sordariomycetidae</taxon>
        <taxon>Sordariales</taxon>
        <taxon>Lasiosphaeriaceae</taxon>
        <taxon>Apiosordaria</taxon>
    </lineage>
</organism>
<dbReference type="Proteomes" id="UP001172159">
    <property type="component" value="Unassembled WGS sequence"/>
</dbReference>
<proteinExistence type="predicted"/>
<accession>A0AA40DFT8</accession>
<reference evidence="2" key="1">
    <citation type="submission" date="2023-06" db="EMBL/GenBank/DDBJ databases">
        <title>Genome-scale phylogeny and comparative genomics of the fungal order Sordariales.</title>
        <authorList>
            <consortium name="Lawrence Berkeley National Laboratory"/>
            <person name="Hensen N."/>
            <person name="Bonometti L."/>
            <person name="Westerberg I."/>
            <person name="Brannstrom I.O."/>
            <person name="Guillou S."/>
            <person name="Cros-Aarteil S."/>
            <person name="Calhoun S."/>
            <person name="Haridas S."/>
            <person name="Kuo A."/>
            <person name="Mondo S."/>
            <person name="Pangilinan J."/>
            <person name="Riley R."/>
            <person name="Labutti K."/>
            <person name="Andreopoulos B."/>
            <person name="Lipzen A."/>
            <person name="Chen C."/>
            <person name="Yanf M."/>
            <person name="Daum C."/>
            <person name="Ng V."/>
            <person name="Clum A."/>
            <person name="Steindorff A."/>
            <person name="Ohm R."/>
            <person name="Martin F."/>
            <person name="Silar P."/>
            <person name="Natvig D."/>
            <person name="Lalanne C."/>
            <person name="Gautier V."/>
            <person name="Ament-Velasquez S.L."/>
            <person name="Kruys A."/>
            <person name="Hutchinson M.I."/>
            <person name="Powell A.J."/>
            <person name="Barry K."/>
            <person name="Miller A.N."/>
            <person name="Grigoriev I.V."/>
            <person name="Debuchy R."/>
            <person name="Gladieux P."/>
            <person name="Thoren M.H."/>
            <person name="Johannesson H."/>
        </authorList>
    </citation>
    <scope>NUCLEOTIDE SEQUENCE</scope>
    <source>
        <strain evidence="2">CBS 540.89</strain>
    </source>
</reference>
<feature type="region of interest" description="Disordered" evidence="1">
    <location>
        <begin position="567"/>
        <end position="596"/>
    </location>
</feature>
<keyword evidence="3" id="KW-1185">Reference proteome</keyword>
<sequence length="596" mass="65955">MASSPSSTTLICARPQRLHLRSASSTITRIRSTNIHRPCISDTEMSNLPPLKDEYIGGHGDALAPLGISFIGKDGSLSWTNISTEQEKAVEAYLRDKFGVYAIGHFDPFLVLAFESVIAGPGKLPHTIGGFVPVWDPDGDAFFWPIIADDGGGETQRLDAASYDHMDRIQGPTKEQVAELANTLFFDMEAEAITFYAGTLIIELPKIDQATYEEKLIKLPRFYECFPWHVQWHNGPLVSGEGPLVSGEGPLVSGEGPLVSGEARAREKKPDPTQLITVKNDDGEEYLRCKEEDDTDYIATDGKFYPGALVSSLDKKGQAYGHVSAGVLVRKGTERRLTASYHNWEDHCEKKPELFGMDCPEAQQFFRAAQGDPGTRFGYLHERIGKSDIGLVKMDVGVIFENKFMEFDASAKTFLEGKKIKLNDKFVIDSYPTGKQYLTAVGFRNILGGRRRGRHSEFHKSQKADPSKLPSDDVAYVTLEQGMYATDTIKMGKEPHMRARACGAVLVRCGIAAEPKTPETTILARGEVAGMLHYADIIPAYETSAKKLICYADSFDPLINEGWTIVPPVEESSEESSDENNSNNREEPPTKRQRTN</sequence>
<evidence type="ECO:0000313" key="3">
    <source>
        <dbReference type="Proteomes" id="UP001172159"/>
    </source>
</evidence>
<name>A0AA40DFT8_9PEZI</name>
<protein>
    <submittedName>
        <fullName evidence="2">Uncharacterized protein</fullName>
    </submittedName>
</protein>
<gene>
    <name evidence="2" type="ORF">B0T21DRAFT_417174</name>
</gene>
<evidence type="ECO:0000256" key="1">
    <source>
        <dbReference type="SAM" id="MobiDB-lite"/>
    </source>
</evidence>
<evidence type="ECO:0000313" key="2">
    <source>
        <dbReference type="EMBL" id="KAK0701465.1"/>
    </source>
</evidence>
<dbReference type="EMBL" id="JAUKTV010000028">
    <property type="protein sequence ID" value="KAK0701465.1"/>
    <property type="molecule type" value="Genomic_DNA"/>
</dbReference>